<dbReference type="STRING" id="439228.SAMN06295920_1135"/>
<dbReference type="RefSeq" id="WP_079650323.1">
    <property type="nucleotide sequence ID" value="NZ_FUYM01000013.1"/>
</dbReference>
<evidence type="ECO:0000259" key="2">
    <source>
        <dbReference type="Pfam" id="PF06439"/>
    </source>
</evidence>
<evidence type="ECO:0000313" key="4">
    <source>
        <dbReference type="Proteomes" id="UP000189818"/>
    </source>
</evidence>
<dbReference type="Proteomes" id="UP000189818">
    <property type="component" value="Unassembled WGS sequence"/>
</dbReference>
<feature type="chain" id="PRO_5010553455" description="3-keto-alpha-glucoside-1,2-lyase/3-keto-2-hydroxy-glucal hydratase domain-containing protein" evidence="1">
    <location>
        <begin position="28"/>
        <end position="276"/>
    </location>
</feature>
<keyword evidence="1" id="KW-0732">Signal</keyword>
<feature type="signal peptide" evidence="1">
    <location>
        <begin position="1"/>
        <end position="27"/>
    </location>
</feature>
<evidence type="ECO:0000313" key="3">
    <source>
        <dbReference type="EMBL" id="SKC05116.1"/>
    </source>
</evidence>
<feature type="domain" description="3-keto-alpha-glucoside-1,2-lyase/3-keto-2-hydroxy-glucal hydratase" evidence="2">
    <location>
        <begin position="38"/>
        <end position="268"/>
    </location>
</feature>
<dbReference type="OrthoDB" id="9787527at2"/>
<dbReference type="Pfam" id="PF06439">
    <property type="entry name" value="3keto-disac_hyd"/>
    <property type="match status" value="1"/>
</dbReference>
<dbReference type="GO" id="GO:0016787">
    <property type="term" value="F:hydrolase activity"/>
    <property type="evidence" value="ECO:0007669"/>
    <property type="project" value="InterPro"/>
</dbReference>
<evidence type="ECO:0000256" key="1">
    <source>
        <dbReference type="SAM" id="SignalP"/>
    </source>
</evidence>
<dbReference type="InterPro" id="IPR010496">
    <property type="entry name" value="AL/BT2_dom"/>
</dbReference>
<dbReference type="Gene3D" id="2.60.120.560">
    <property type="entry name" value="Exo-inulinase, domain 1"/>
    <property type="match status" value="1"/>
</dbReference>
<sequence length="276" mass="29925">MGLLSLSRKWRRGSRAARASCALAALAALGNAAPEASGWRPLFNGHDLDGWVAKINHHPLGDNAHGTFVASNGVLHVRYDGYRSFFDEFAHLIYRQPFSSYRLRFDYRFVGVDTPGGPPWSKRNSGVMIYGQAPETIGRDQPFPISIEIQLLNGEGADQRTTGNICTPGTNVAVGGQRVTSHCVLSVSRPYAGEGWVHVEIEVRSGGPTIVEVDGVEVIRFDKPELDPTDLTAMPLYLAGGARSVGLTSGYISLQGEGHPIDFRRIEILELAGDAP</sequence>
<dbReference type="EMBL" id="FUYM01000013">
    <property type="protein sequence ID" value="SKC05116.1"/>
    <property type="molecule type" value="Genomic_DNA"/>
</dbReference>
<gene>
    <name evidence="3" type="ORF">SAMN06295920_1135</name>
</gene>
<accession>A0A1T5G9M9</accession>
<dbReference type="AlphaFoldDB" id="A0A1T5G9M9"/>
<keyword evidence="4" id="KW-1185">Reference proteome</keyword>
<protein>
    <recommendedName>
        <fullName evidence="2">3-keto-alpha-glucoside-1,2-lyase/3-keto-2-hydroxy-glucal hydratase domain-containing protein</fullName>
    </recommendedName>
</protein>
<reference evidence="4" key="1">
    <citation type="submission" date="2017-02" db="EMBL/GenBank/DDBJ databases">
        <authorList>
            <person name="Varghese N."/>
            <person name="Submissions S."/>
        </authorList>
    </citation>
    <scope>NUCLEOTIDE SEQUENCE [LARGE SCALE GENOMIC DNA]</scope>
    <source>
        <strain evidence="4">UM2</strain>
    </source>
</reference>
<organism evidence="3 4">
    <name type="scientific">Rhizorhabdus histidinilytica</name>
    <dbReference type="NCBI Taxonomy" id="439228"/>
    <lineage>
        <taxon>Bacteria</taxon>
        <taxon>Pseudomonadati</taxon>
        <taxon>Pseudomonadota</taxon>
        <taxon>Alphaproteobacteria</taxon>
        <taxon>Sphingomonadales</taxon>
        <taxon>Sphingomonadaceae</taxon>
        <taxon>Rhizorhabdus</taxon>
    </lineage>
</organism>
<proteinExistence type="predicted"/>
<name>A0A1T5G9M9_9SPHN</name>